<evidence type="ECO:0008006" key="8">
    <source>
        <dbReference type="Google" id="ProtNLM"/>
    </source>
</evidence>
<keyword evidence="7" id="KW-1185">Reference proteome</keyword>
<evidence type="ECO:0000256" key="5">
    <source>
        <dbReference type="SAM" id="Phobius"/>
    </source>
</evidence>
<proteinExistence type="predicted"/>
<evidence type="ECO:0000256" key="4">
    <source>
        <dbReference type="ARBA" id="ARBA00023136"/>
    </source>
</evidence>
<comment type="subcellular location">
    <subcellularLocation>
        <location evidence="1">Membrane</location>
        <topology evidence="1">Multi-pass membrane protein</topology>
    </subcellularLocation>
</comment>
<reference evidence="6" key="1">
    <citation type="journal article" date="2023" name="Int. J. Syst. Evol. Microbiol.">
        <title>&lt;i&gt;Clostridium folliculivorans&lt;/i&gt; sp. nov., isolated from soil samples of an organic paddy in Japan.</title>
        <authorList>
            <person name="Tazawa J."/>
            <person name="Kobayashi H."/>
            <person name="Tanizawa Y."/>
            <person name="Uchino A."/>
            <person name="Tanaka F."/>
            <person name="Urashima Y."/>
            <person name="Miura S."/>
            <person name="Sakamoto M."/>
            <person name="Ohkuma M."/>
            <person name="Tohno M."/>
        </authorList>
    </citation>
    <scope>NUCLEOTIDE SEQUENCE</scope>
    <source>
        <strain evidence="6">D1-1</strain>
    </source>
</reference>
<comment type="caution">
    <text evidence="6">The sequence shown here is derived from an EMBL/GenBank/DDBJ whole genome shotgun (WGS) entry which is preliminary data.</text>
</comment>
<dbReference type="Proteomes" id="UP001057868">
    <property type="component" value="Unassembled WGS sequence"/>
</dbReference>
<name>A0A9W6DAA8_9CLOT</name>
<evidence type="ECO:0000256" key="1">
    <source>
        <dbReference type="ARBA" id="ARBA00004141"/>
    </source>
</evidence>
<evidence type="ECO:0000256" key="3">
    <source>
        <dbReference type="ARBA" id="ARBA00022989"/>
    </source>
</evidence>
<organism evidence="6 7">
    <name type="scientific">Clostridium folliculivorans</name>
    <dbReference type="NCBI Taxonomy" id="2886038"/>
    <lineage>
        <taxon>Bacteria</taxon>
        <taxon>Bacillati</taxon>
        <taxon>Bacillota</taxon>
        <taxon>Clostridia</taxon>
        <taxon>Eubacteriales</taxon>
        <taxon>Clostridiaceae</taxon>
        <taxon>Clostridium</taxon>
    </lineage>
</organism>
<dbReference type="AlphaFoldDB" id="A0A9W6DAA8"/>
<accession>A0A9W6DAA8</accession>
<dbReference type="InterPro" id="IPR006480">
    <property type="entry name" value="Phage_holin_4_1"/>
</dbReference>
<evidence type="ECO:0000313" key="7">
    <source>
        <dbReference type="Proteomes" id="UP001057868"/>
    </source>
</evidence>
<protein>
    <recommendedName>
        <fullName evidence="8">Holin</fullName>
    </recommendedName>
</protein>
<keyword evidence="4 5" id="KW-0472">Membrane</keyword>
<evidence type="ECO:0000313" key="6">
    <source>
        <dbReference type="EMBL" id="GKU24483.1"/>
    </source>
</evidence>
<sequence length="292" mass="33713">MQELYKLENAWYVKIIFATITALFAPFKLALLVLCTMIIIDTITGCIYAAKIKRLNSRGLRRGLDKILVYSICILVVRLLEIGVQSIFSTNLLTEFITAYLILTESFSALENLNSLGAPLPLRIKKVILDNIKNDALRKIVIEDENKKNYNDEISDIKHYCLPNINDEKVKSVMLIMINEWTKFINILDKELDEAEGYSNDLILCKVLSLVEATKKTTRDIWIDEGISRNYMEKFMIYHRPRLDKYLTELETICESSDSIEKKKKQIIEKLIILMYLTVSDGQKVQVTSIEL</sequence>
<feature type="transmembrane region" description="Helical" evidence="5">
    <location>
        <begin position="68"/>
        <end position="88"/>
    </location>
</feature>
<dbReference type="NCBIfam" id="TIGR01593">
    <property type="entry name" value="holin_tox_secr"/>
    <property type="match status" value="1"/>
</dbReference>
<dbReference type="EMBL" id="BQXY01000002">
    <property type="protein sequence ID" value="GKU24483.1"/>
    <property type="molecule type" value="Genomic_DNA"/>
</dbReference>
<dbReference type="GO" id="GO:0016020">
    <property type="term" value="C:membrane"/>
    <property type="evidence" value="ECO:0007669"/>
    <property type="project" value="UniProtKB-SubCell"/>
</dbReference>
<evidence type="ECO:0000256" key="2">
    <source>
        <dbReference type="ARBA" id="ARBA00022692"/>
    </source>
</evidence>
<keyword evidence="2 5" id="KW-0812">Transmembrane</keyword>
<keyword evidence="3 5" id="KW-1133">Transmembrane helix</keyword>
<gene>
    <name evidence="6" type="ORF">CFOLD11_13090</name>
</gene>
<dbReference type="RefSeq" id="WP_261851515.1">
    <property type="nucleotide sequence ID" value="NZ_BQXY01000002.1"/>
</dbReference>
<feature type="transmembrane region" description="Helical" evidence="5">
    <location>
        <begin position="15"/>
        <end position="48"/>
    </location>
</feature>
<dbReference type="Pfam" id="PF05105">
    <property type="entry name" value="Phage_holin_4_1"/>
    <property type="match status" value="1"/>
</dbReference>